<reference evidence="1 2" key="1">
    <citation type="submission" date="2019-07" db="EMBL/GenBank/DDBJ databases">
        <title>New species of Amycolatopsis and Streptomyces.</title>
        <authorList>
            <person name="Duangmal K."/>
            <person name="Teo W.F.A."/>
            <person name="Lipun K."/>
        </authorList>
    </citation>
    <scope>NUCLEOTIDE SEQUENCE [LARGE SCALE GENOMIC DNA]</scope>
    <source>
        <strain evidence="1 2">NBRC 106415</strain>
    </source>
</reference>
<dbReference type="EMBL" id="VJZC01000013">
    <property type="protein sequence ID" value="MPY56321.1"/>
    <property type="molecule type" value="Genomic_DNA"/>
</dbReference>
<evidence type="ECO:0008006" key="3">
    <source>
        <dbReference type="Google" id="ProtNLM"/>
    </source>
</evidence>
<dbReference type="SUPFAM" id="SSF54427">
    <property type="entry name" value="NTF2-like"/>
    <property type="match status" value="1"/>
</dbReference>
<dbReference type="RefSeq" id="WP_152769798.1">
    <property type="nucleotide sequence ID" value="NZ_VJZC01000013.1"/>
</dbReference>
<dbReference type="AlphaFoldDB" id="A0A5N8XA00"/>
<keyword evidence="2" id="KW-1185">Reference proteome</keyword>
<dbReference type="Gene3D" id="3.10.450.50">
    <property type="match status" value="1"/>
</dbReference>
<evidence type="ECO:0000313" key="1">
    <source>
        <dbReference type="EMBL" id="MPY56321.1"/>
    </source>
</evidence>
<dbReference type="OrthoDB" id="4177183at2"/>
<comment type="caution">
    <text evidence="1">The sequence shown here is derived from an EMBL/GenBank/DDBJ whole genome shotgun (WGS) entry which is preliminary data.</text>
</comment>
<evidence type="ECO:0000313" key="2">
    <source>
        <dbReference type="Proteomes" id="UP000400924"/>
    </source>
</evidence>
<organism evidence="1 2">
    <name type="scientific">Streptomyces spongiae</name>
    <dbReference type="NCBI Taxonomy" id="565072"/>
    <lineage>
        <taxon>Bacteria</taxon>
        <taxon>Bacillati</taxon>
        <taxon>Actinomycetota</taxon>
        <taxon>Actinomycetes</taxon>
        <taxon>Kitasatosporales</taxon>
        <taxon>Streptomycetaceae</taxon>
        <taxon>Streptomyces</taxon>
    </lineage>
</organism>
<gene>
    <name evidence="1" type="ORF">FNH08_03735</name>
</gene>
<protein>
    <recommendedName>
        <fullName evidence="3">Nuclear transport factor 2 family protein</fullName>
    </recommendedName>
</protein>
<name>A0A5N8XA00_9ACTN</name>
<dbReference type="Proteomes" id="UP000400924">
    <property type="component" value="Unassembled WGS sequence"/>
</dbReference>
<sequence length="163" mass="18429">MSAPGDVLEPVLIDTIERYFTLLQAHVPAEEMLTGILTEDFGTGFEGGYVWQGEAGLRDFLRERSVFFDESHEVLQILDIRQEAPGSITARTRLRFFLRGREAGAARSEEYAGEAFHRWRLRRRPRDGRWCVAAQIVEGFAALNTPARRLFAAPAKGMRAEST</sequence>
<accession>A0A5N8XA00</accession>
<dbReference type="InterPro" id="IPR032710">
    <property type="entry name" value="NTF2-like_dom_sf"/>
</dbReference>
<proteinExistence type="predicted"/>